<comment type="caution">
    <text evidence="1">The sequence shown here is derived from an EMBL/GenBank/DDBJ whole genome shotgun (WGS) entry which is preliminary data.</text>
</comment>
<evidence type="ECO:0000313" key="1">
    <source>
        <dbReference type="EMBL" id="MFC7152462.1"/>
    </source>
</evidence>
<keyword evidence="2" id="KW-1185">Reference proteome</keyword>
<dbReference type="EMBL" id="JBHTAI010000023">
    <property type="protein sequence ID" value="MFC7152462.1"/>
    <property type="molecule type" value="Genomic_DNA"/>
</dbReference>
<accession>A0ABW2FJM2</accession>
<organism evidence="1 2">
    <name type="scientific">Cohnella cellulosilytica</name>
    <dbReference type="NCBI Taxonomy" id="986710"/>
    <lineage>
        <taxon>Bacteria</taxon>
        <taxon>Bacillati</taxon>
        <taxon>Bacillota</taxon>
        <taxon>Bacilli</taxon>
        <taxon>Bacillales</taxon>
        <taxon>Paenibacillaceae</taxon>
        <taxon>Cohnella</taxon>
    </lineage>
</organism>
<protein>
    <submittedName>
        <fullName evidence="1">Uncharacterized protein</fullName>
    </submittedName>
</protein>
<reference evidence="2" key="1">
    <citation type="journal article" date="2019" name="Int. J. Syst. Evol. Microbiol.">
        <title>The Global Catalogue of Microorganisms (GCM) 10K type strain sequencing project: providing services to taxonomists for standard genome sequencing and annotation.</title>
        <authorList>
            <consortium name="The Broad Institute Genomics Platform"/>
            <consortium name="The Broad Institute Genome Sequencing Center for Infectious Disease"/>
            <person name="Wu L."/>
            <person name="Ma J."/>
        </authorList>
    </citation>
    <scope>NUCLEOTIDE SEQUENCE [LARGE SCALE GENOMIC DNA]</scope>
    <source>
        <strain evidence="2">KCTC 12907</strain>
    </source>
</reference>
<sequence>MKPYDFYLSPEDYEVAAINGISRQTLDARIRRHGWDKARAITIPCQRRTDRGPWRRVAAANGIADSTFQARISIHGWDPEEAATTPPHPRPYELAAIKNRKIPREIYELAVANGISESTFRSRIYESGWDVRRAATEPLWTHEQVCAYGNARIKKKYGDNPMGHLFPHREKR</sequence>
<gene>
    <name evidence="1" type="ORF">ACFQMJ_28335</name>
</gene>
<name>A0ABW2FJM2_9BACL</name>
<proteinExistence type="predicted"/>
<dbReference type="Proteomes" id="UP001596378">
    <property type="component" value="Unassembled WGS sequence"/>
</dbReference>
<evidence type="ECO:0000313" key="2">
    <source>
        <dbReference type="Proteomes" id="UP001596378"/>
    </source>
</evidence>
<dbReference type="RefSeq" id="WP_378044122.1">
    <property type="nucleotide sequence ID" value="NZ_JBHMDN010000002.1"/>
</dbReference>